<evidence type="ECO:0000313" key="2">
    <source>
        <dbReference type="Proteomes" id="UP000078284"/>
    </source>
</evidence>
<reference evidence="2" key="1">
    <citation type="journal article" date="2016" name="Proc. Natl. Acad. Sci. U.S.A.">
        <title>Chromosome-level assembly of Arabidopsis thaliana Ler reveals the extent of translocation and inversion polymorphisms.</title>
        <authorList>
            <person name="Zapata L."/>
            <person name="Ding J."/>
            <person name="Willing E.M."/>
            <person name="Hartwig B."/>
            <person name="Bezdan D."/>
            <person name="Jiao W.B."/>
            <person name="Patel V."/>
            <person name="Velikkakam James G."/>
            <person name="Koornneef M."/>
            <person name="Ossowski S."/>
            <person name="Schneeberger K."/>
        </authorList>
    </citation>
    <scope>NUCLEOTIDE SEQUENCE [LARGE SCALE GENOMIC DNA]</scope>
    <source>
        <strain evidence="2">cv. Landsberg erecta</strain>
    </source>
</reference>
<dbReference type="EMBL" id="LUHQ01000002">
    <property type="protein sequence ID" value="OAP09814.1"/>
    <property type="molecule type" value="Genomic_DNA"/>
</dbReference>
<evidence type="ECO:0000313" key="1">
    <source>
        <dbReference type="EMBL" id="OAP09814.1"/>
    </source>
</evidence>
<comment type="caution">
    <text evidence="1">The sequence shown here is derived from an EMBL/GenBank/DDBJ whole genome shotgun (WGS) entry which is preliminary data.</text>
</comment>
<dbReference type="Proteomes" id="UP000078284">
    <property type="component" value="Chromosome 2"/>
</dbReference>
<proteinExistence type="predicted"/>
<protein>
    <submittedName>
        <fullName evidence="1">Uncharacterized protein</fullName>
    </submittedName>
</protein>
<sequence length="56" mass="6901">MSRSNFHQPCVSFVPSRPLLWFRWVTDVFEMKQHCFVVIFLYKRIDHLSVDLRKLF</sequence>
<accession>A0A178VVF0</accession>
<dbReference type="AlphaFoldDB" id="A0A178VVF0"/>
<organism evidence="1 2">
    <name type="scientific">Arabidopsis thaliana</name>
    <name type="common">Mouse-ear cress</name>
    <dbReference type="NCBI Taxonomy" id="3702"/>
    <lineage>
        <taxon>Eukaryota</taxon>
        <taxon>Viridiplantae</taxon>
        <taxon>Streptophyta</taxon>
        <taxon>Embryophyta</taxon>
        <taxon>Tracheophyta</taxon>
        <taxon>Spermatophyta</taxon>
        <taxon>Magnoliopsida</taxon>
        <taxon>eudicotyledons</taxon>
        <taxon>Gunneridae</taxon>
        <taxon>Pentapetalae</taxon>
        <taxon>rosids</taxon>
        <taxon>malvids</taxon>
        <taxon>Brassicales</taxon>
        <taxon>Brassicaceae</taxon>
        <taxon>Camelineae</taxon>
        <taxon>Arabidopsis</taxon>
    </lineage>
</organism>
<name>A0A178VVF0_ARATH</name>
<gene>
    <name evidence="1" type="ordered locus">AXX17_At2g36590</name>
</gene>